<feature type="compositionally biased region" description="Low complexity" evidence="1">
    <location>
        <begin position="112"/>
        <end position="128"/>
    </location>
</feature>
<feature type="compositionally biased region" description="Basic and acidic residues" evidence="1">
    <location>
        <begin position="347"/>
        <end position="358"/>
    </location>
</feature>
<feature type="compositionally biased region" description="Basic and acidic residues" evidence="1">
    <location>
        <begin position="76"/>
        <end position="87"/>
    </location>
</feature>
<feature type="compositionally biased region" description="Low complexity" evidence="1">
    <location>
        <begin position="380"/>
        <end position="389"/>
    </location>
</feature>
<dbReference type="EMBL" id="CADCWL010000001">
    <property type="protein sequence ID" value="CAA9541645.1"/>
    <property type="molecule type" value="Genomic_DNA"/>
</dbReference>
<reference evidence="2" key="1">
    <citation type="submission" date="2020-02" db="EMBL/GenBank/DDBJ databases">
        <authorList>
            <person name="Meier V. D."/>
        </authorList>
    </citation>
    <scope>NUCLEOTIDE SEQUENCE</scope>
    <source>
        <strain evidence="2">AVDCRST_MAG19</strain>
    </source>
</reference>
<feature type="non-terminal residue" evidence="2">
    <location>
        <position position="1"/>
    </location>
</feature>
<accession>A0A6J4U6G3</accession>
<feature type="compositionally biased region" description="Basic residues" evidence="1">
    <location>
        <begin position="132"/>
        <end position="156"/>
    </location>
</feature>
<name>A0A6J4U6G3_9BACT</name>
<feature type="region of interest" description="Disordered" evidence="1">
    <location>
        <begin position="332"/>
        <end position="389"/>
    </location>
</feature>
<dbReference type="EC" id="2.5.1.49" evidence="2"/>
<dbReference type="GO" id="GO:0003961">
    <property type="term" value="F:O-acetylhomoserine aminocarboxypropyltransferase activity"/>
    <property type="evidence" value="ECO:0007669"/>
    <property type="project" value="UniProtKB-EC"/>
</dbReference>
<evidence type="ECO:0000256" key="1">
    <source>
        <dbReference type="SAM" id="MobiDB-lite"/>
    </source>
</evidence>
<dbReference type="GO" id="GO:0003962">
    <property type="term" value="F:cystathionine gamma-synthase activity"/>
    <property type="evidence" value="ECO:0007669"/>
    <property type="project" value="UniProtKB-EC"/>
</dbReference>
<organism evidence="2">
    <name type="scientific">uncultured Thermomicrobiales bacterium</name>
    <dbReference type="NCBI Taxonomy" id="1645740"/>
    <lineage>
        <taxon>Bacteria</taxon>
        <taxon>Pseudomonadati</taxon>
        <taxon>Thermomicrobiota</taxon>
        <taxon>Thermomicrobia</taxon>
        <taxon>Thermomicrobiales</taxon>
        <taxon>environmental samples</taxon>
    </lineage>
</organism>
<dbReference type="AlphaFoldDB" id="A0A6J4U6G3"/>
<feature type="compositionally biased region" description="Basic and acidic residues" evidence="1">
    <location>
        <begin position="241"/>
        <end position="258"/>
    </location>
</feature>
<proteinExistence type="predicted"/>
<evidence type="ECO:0000313" key="2">
    <source>
        <dbReference type="EMBL" id="CAA9541645.1"/>
    </source>
</evidence>
<feature type="non-terminal residue" evidence="2">
    <location>
        <position position="389"/>
    </location>
</feature>
<sequence>ARFYAPARFRHAERARGGSARSFHRRARGADVPERDLRLPVIRPAGSQPSRTGAALPLRPAWESNRALPGAQVGRPGRDGGGRGDRIRHGRGRRDAPPSPGQRGARRGLGGPLRADGPFPDGGPAVPGGRRDARRRRRPRRRHGGDRSGHAGRLRRAVFESAPPCRRRAGARGGGASARPAARRRQHLFVASAAPARGARRGPGDPQRHQVPLRARSGPGRRRLRPAGSGGGHRAHAPPPRRRDEPVRGLDATRRRQDLAVADGPPRRKRRPPGAPPGRAPRRLPRRLPRSPRPPRARDGAAPGGCRRRPLRRHAFVLPAWGLGRHRSVPRRPEALHARRQPRRMRHPDLAVRLHRPDSAFGGHRGPRRPRDRPPPRSRPGPASGGRRL</sequence>
<feature type="compositionally biased region" description="Basic and acidic residues" evidence="1">
    <location>
        <begin position="28"/>
        <end position="38"/>
    </location>
</feature>
<protein>
    <submittedName>
        <fullName evidence="2">O-acetylhomoserine sulfhydrylase / O-succinylhomoserine sulfhydrylase</fullName>
        <ecNumber evidence="2">2.5.1.48</ecNumber>
        <ecNumber evidence="2">2.5.1.49</ecNumber>
    </submittedName>
</protein>
<feature type="region of interest" description="Disordered" evidence="1">
    <location>
        <begin position="1"/>
        <end position="311"/>
    </location>
</feature>
<feature type="compositionally biased region" description="Basic residues" evidence="1">
    <location>
        <begin position="280"/>
        <end position="295"/>
    </location>
</feature>
<dbReference type="EC" id="2.5.1.48" evidence="2"/>
<keyword evidence="2" id="KW-0808">Transferase</keyword>
<gene>
    <name evidence="2" type="ORF">AVDCRST_MAG19-1568</name>
</gene>